<feature type="domain" description="DUF4145" evidence="1">
    <location>
        <begin position="100"/>
        <end position="181"/>
    </location>
</feature>
<dbReference type="Pfam" id="PF13643">
    <property type="entry name" value="DUF4145"/>
    <property type="match status" value="1"/>
</dbReference>
<dbReference type="RefSeq" id="WP_110309700.1">
    <property type="nucleotide sequence ID" value="NZ_QICL01000003.1"/>
</dbReference>
<dbReference type="Proteomes" id="UP000247973">
    <property type="component" value="Unassembled WGS sequence"/>
</dbReference>
<dbReference type="InterPro" id="IPR025285">
    <property type="entry name" value="DUF4145"/>
</dbReference>
<evidence type="ECO:0000313" key="3">
    <source>
        <dbReference type="Proteomes" id="UP000247973"/>
    </source>
</evidence>
<dbReference type="OrthoDB" id="9808624at2"/>
<dbReference type="EMBL" id="QICL01000003">
    <property type="protein sequence ID" value="PXV67346.1"/>
    <property type="molecule type" value="Genomic_DNA"/>
</dbReference>
<evidence type="ECO:0000313" key="2">
    <source>
        <dbReference type="EMBL" id="PXV67346.1"/>
    </source>
</evidence>
<reference evidence="2 3" key="1">
    <citation type="submission" date="2018-03" db="EMBL/GenBank/DDBJ databases">
        <title>Genomic Encyclopedia of Archaeal and Bacterial Type Strains, Phase II (KMG-II): from individual species to whole genera.</title>
        <authorList>
            <person name="Goeker M."/>
        </authorList>
    </citation>
    <scope>NUCLEOTIDE SEQUENCE [LARGE SCALE GENOMIC DNA]</scope>
    <source>
        <strain evidence="2 3">DSM 100214</strain>
    </source>
</reference>
<sequence length="221" mass="24819">MKSIEPKKNLLVFTCPHCKTVSTHEWGEYKYQEDVNLSLGGLDFFSKQEHKKVEISNLFFSRCATCYQKTVWINDKMVYPNIAAPEPNSEMPQSVLELYKEAESIYINSPRGAAALLRLSIQILCKDLGESGKNINNDIANLVKKGLPEIVQQSLDIVRVTGNDAVHPGLIDTDNQETVTKLFELINIIIEYMIALPKKVSGLYSSLPSDKVQAINDRDGK</sequence>
<name>A0A2V3PRF1_9BACT</name>
<keyword evidence="3" id="KW-1185">Reference proteome</keyword>
<gene>
    <name evidence="2" type="ORF">CLV62_10319</name>
</gene>
<protein>
    <submittedName>
        <fullName evidence="2">Uncharacterized protein DUF4145</fullName>
    </submittedName>
</protein>
<evidence type="ECO:0000259" key="1">
    <source>
        <dbReference type="Pfam" id="PF13643"/>
    </source>
</evidence>
<comment type="caution">
    <text evidence="2">The sequence shown here is derived from an EMBL/GenBank/DDBJ whole genome shotgun (WGS) entry which is preliminary data.</text>
</comment>
<dbReference type="AlphaFoldDB" id="A0A2V3PRF1"/>
<proteinExistence type="predicted"/>
<accession>A0A2V3PRF1</accession>
<organism evidence="2 3">
    <name type="scientific">Dysgonomonas alginatilytica</name>
    <dbReference type="NCBI Taxonomy" id="1605892"/>
    <lineage>
        <taxon>Bacteria</taxon>
        <taxon>Pseudomonadati</taxon>
        <taxon>Bacteroidota</taxon>
        <taxon>Bacteroidia</taxon>
        <taxon>Bacteroidales</taxon>
        <taxon>Dysgonomonadaceae</taxon>
        <taxon>Dysgonomonas</taxon>
    </lineage>
</organism>